<evidence type="ECO:0000313" key="1">
    <source>
        <dbReference type="EMBL" id="MDP9750871.1"/>
    </source>
</evidence>
<organism evidence="1 2">
    <name type="scientific">Thermoanaerobacter pentosaceus</name>
    <dbReference type="NCBI Taxonomy" id="694059"/>
    <lineage>
        <taxon>Bacteria</taxon>
        <taxon>Bacillati</taxon>
        <taxon>Bacillota</taxon>
        <taxon>Clostridia</taxon>
        <taxon>Thermoanaerobacterales</taxon>
        <taxon>Thermoanaerobacteraceae</taxon>
        <taxon>Thermoanaerobacter</taxon>
    </lineage>
</organism>
<dbReference type="EMBL" id="JAURUP010000012">
    <property type="protein sequence ID" value="MDP9750871.1"/>
    <property type="molecule type" value="Genomic_DNA"/>
</dbReference>
<keyword evidence="2" id="KW-1185">Reference proteome</keyword>
<name>A0ABT9M416_9THEO</name>
<accession>A0ABT9M416</accession>
<comment type="caution">
    <text evidence="1">The sequence shown here is derived from an EMBL/GenBank/DDBJ whole genome shotgun (WGS) entry which is preliminary data.</text>
</comment>
<reference evidence="1 2" key="1">
    <citation type="submission" date="2023-07" db="EMBL/GenBank/DDBJ databases">
        <title>Genomic Encyclopedia of Type Strains, Phase IV (KMG-IV): sequencing the most valuable type-strain genomes for metagenomic binning, comparative biology and taxonomic classification.</title>
        <authorList>
            <person name="Goeker M."/>
        </authorList>
    </citation>
    <scope>NUCLEOTIDE SEQUENCE [LARGE SCALE GENOMIC DNA]</scope>
    <source>
        <strain evidence="1 2">DSM 25963</strain>
    </source>
</reference>
<proteinExistence type="predicted"/>
<dbReference type="Proteomes" id="UP001223886">
    <property type="component" value="Unassembled WGS sequence"/>
</dbReference>
<evidence type="ECO:0000313" key="2">
    <source>
        <dbReference type="Proteomes" id="UP001223886"/>
    </source>
</evidence>
<sequence>MANQNKQQAKEKIAAVLIGEIYDMLRNCRL</sequence>
<protein>
    <submittedName>
        <fullName evidence="1">Uncharacterized protein</fullName>
    </submittedName>
</protein>
<gene>
    <name evidence="1" type="ORF">J2S24_001350</name>
</gene>